<feature type="compositionally biased region" description="Acidic residues" evidence="3">
    <location>
        <begin position="360"/>
        <end position="377"/>
    </location>
</feature>
<organism evidence="4 5">
    <name type="scientific">Phaedon cochleariae</name>
    <name type="common">Mustard beetle</name>
    <dbReference type="NCBI Taxonomy" id="80249"/>
    <lineage>
        <taxon>Eukaryota</taxon>
        <taxon>Metazoa</taxon>
        <taxon>Ecdysozoa</taxon>
        <taxon>Arthropoda</taxon>
        <taxon>Hexapoda</taxon>
        <taxon>Insecta</taxon>
        <taxon>Pterygota</taxon>
        <taxon>Neoptera</taxon>
        <taxon>Endopterygota</taxon>
        <taxon>Coleoptera</taxon>
        <taxon>Polyphaga</taxon>
        <taxon>Cucujiformia</taxon>
        <taxon>Chrysomeloidea</taxon>
        <taxon>Chrysomelidae</taxon>
        <taxon>Chrysomelinae</taxon>
        <taxon>Chrysomelini</taxon>
        <taxon>Phaedon</taxon>
    </lineage>
</organism>
<sequence>MTDMIVEVDKTRPNIRIEIQNEKMDVDESEEGEIVDDDSDNNTAIKVSSQNIGNVLSTKRSVFTTGINIFDDHEQKKRQERAKRFALKPEEIHNFSEADVEELYESLGITDESDPNIRFDALHLLGIAGLTAENILDYFAKYAPTSLEWIDADSCNVLWMDHVTAARAIFYTSKAVRGMPAREQVNTFAKEFMDDVDNPEENTGQSILLRNRQVELKIDDVLKPSKINPKNSVDISEITIPIPPGYWRLGGKCPKSNCLLMRFALRTDKKPYRAETLAKYYKKLANSKSIIDEGKKKEIRGIFERNKELNDKNPWGSLARNWDHDAKFREQIPNHVDEPQVEVKNPSLLVRLGRKKVEIEPEDKEEVEEEEAEESPEESPPRSKGIPRMRMYADEEEEKVRRKKLLQTIKTQSDKLFREETRPRDLRNILSVTNYKEPVEIIDLVLEEDLGKKLKNRSKHMVYSVEHGMEKVEPYERKENVRSADIRAVLEERRIRSPEHRKREYRRSPAERKRSRSPIRRYAVPVGMRSSPSRERRRFQYRDRSPHRTLHSDRMSVRRRKRNTNYSDDDSFTHKPRSKVAVVIKTQKKPTVASTIWSRVQRKGGDASEDGSESSSGSESASDSDSEAASESERSGSSSSSGSESESESSSSSASSVKKIDRPGFRRGNGIDRRDASLKITMSNDRYRR</sequence>
<dbReference type="GO" id="GO:0005634">
    <property type="term" value="C:nucleus"/>
    <property type="evidence" value="ECO:0007669"/>
    <property type="project" value="TreeGrafter"/>
</dbReference>
<dbReference type="GO" id="GO:0000340">
    <property type="term" value="F:RNA 7-methylguanosine cap binding"/>
    <property type="evidence" value="ECO:0007669"/>
    <property type="project" value="InterPro"/>
</dbReference>
<name>A0A9P0GSI5_PHACE</name>
<feature type="compositionally biased region" description="Basic and acidic residues" evidence="3">
    <location>
        <begin position="532"/>
        <end position="556"/>
    </location>
</feature>
<feature type="region of interest" description="Disordered" evidence="3">
    <location>
        <begin position="360"/>
        <end position="389"/>
    </location>
</feature>
<dbReference type="InterPro" id="IPR019416">
    <property type="entry name" value="NCBP3"/>
</dbReference>
<reference evidence="4" key="1">
    <citation type="submission" date="2022-01" db="EMBL/GenBank/DDBJ databases">
        <authorList>
            <person name="King R."/>
        </authorList>
    </citation>
    <scope>NUCLEOTIDE SEQUENCE</scope>
</reference>
<feature type="compositionally biased region" description="Polar residues" evidence="3">
    <location>
        <begin position="680"/>
        <end position="689"/>
    </location>
</feature>
<feature type="region of interest" description="Disordered" evidence="3">
    <location>
        <begin position="498"/>
        <end position="689"/>
    </location>
</feature>
<reference evidence="4" key="2">
    <citation type="submission" date="2022-10" db="EMBL/GenBank/DDBJ databases">
        <authorList>
            <consortium name="ENA_rothamsted_submissions"/>
            <consortium name="culmorum"/>
            <person name="King R."/>
        </authorList>
    </citation>
    <scope>NUCLEOTIDE SEQUENCE</scope>
</reference>
<proteinExistence type="inferred from homology"/>
<evidence type="ECO:0000256" key="1">
    <source>
        <dbReference type="ARBA" id="ARBA00006069"/>
    </source>
</evidence>
<dbReference type="Proteomes" id="UP001153737">
    <property type="component" value="Chromosome 15"/>
</dbReference>
<evidence type="ECO:0000313" key="4">
    <source>
        <dbReference type="EMBL" id="CAH1154365.1"/>
    </source>
</evidence>
<feature type="compositionally biased region" description="Low complexity" evidence="3">
    <location>
        <begin position="631"/>
        <end position="656"/>
    </location>
</feature>
<gene>
    <name evidence="4" type="ORF">PHAECO_LOCUS4689</name>
</gene>
<evidence type="ECO:0000256" key="2">
    <source>
        <dbReference type="ARBA" id="ARBA00019876"/>
    </source>
</evidence>
<feature type="compositionally biased region" description="Basic and acidic residues" evidence="3">
    <location>
        <begin position="498"/>
        <end position="512"/>
    </location>
</feature>
<keyword evidence="5" id="KW-1185">Reference proteome</keyword>
<dbReference type="OrthoDB" id="422106at2759"/>
<protein>
    <recommendedName>
        <fullName evidence="2">Nuclear cap-binding protein subunit 3</fullName>
    </recommendedName>
</protein>
<dbReference type="PANTHER" id="PTHR16291:SF0">
    <property type="entry name" value="NUCLEAR CAP-BINDING PROTEIN SUBUNIT 3"/>
    <property type="match status" value="1"/>
</dbReference>
<comment type="similarity">
    <text evidence="1">Belongs to the NCBP3 family.</text>
</comment>
<accession>A0A9P0GSI5</accession>
<feature type="compositionally biased region" description="Basic and acidic residues" evidence="3">
    <location>
        <begin position="658"/>
        <end position="677"/>
    </location>
</feature>
<dbReference type="AlphaFoldDB" id="A0A9P0GSI5"/>
<dbReference type="GO" id="GO:0003729">
    <property type="term" value="F:mRNA binding"/>
    <property type="evidence" value="ECO:0007669"/>
    <property type="project" value="InterPro"/>
</dbReference>
<dbReference type="EMBL" id="OU896721">
    <property type="protein sequence ID" value="CAH1154365.1"/>
    <property type="molecule type" value="Genomic_DNA"/>
</dbReference>
<evidence type="ECO:0000256" key="3">
    <source>
        <dbReference type="SAM" id="MobiDB-lite"/>
    </source>
</evidence>
<evidence type="ECO:0000313" key="5">
    <source>
        <dbReference type="Proteomes" id="UP001153737"/>
    </source>
</evidence>
<dbReference type="Pfam" id="PF10309">
    <property type="entry name" value="NCBP3"/>
    <property type="match status" value="1"/>
</dbReference>
<dbReference type="PANTHER" id="PTHR16291">
    <property type="entry name" value="NUCLEAR CAP-BINDING PROTEIN SUBUNIT 3"/>
    <property type="match status" value="1"/>
</dbReference>